<evidence type="ECO:0000256" key="3">
    <source>
        <dbReference type="ARBA" id="ARBA00023136"/>
    </source>
</evidence>
<dbReference type="PROSITE" id="PS50850">
    <property type="entry name" value="MFS"/>
    <property type="match status" value="1"/>
</dbReference>
<feature type="transmembrane region" description="Helical" evidence="5">
    <location>
        <begin position="95"/>
        <end position="115"/>
    </location>
</feature>
<feature type="transmembrane region" description="Helical" evidence="5">
    <location>
        <begin position="357"/>
        <end position="375"/>
    </location>
</feature>
<gene>
    <name evidence="7" type="ORF">F1654_08695</name>
</gene>
<accession>A0A5M6ZGJ0</accession>
<feature type="transmembrane region" description="Helical" evidence="5">
    <location>
        <begin position="136"/>
        <end position="154"/>
    </location>
</feature>
<dbReference type="PANTHER" id="PTHR23521:SF3">
    <property type="entry name" value="MFS TRANSPORTER"/>
    <property type="match status" value="1"/>
</dbReference>
<feature type="compositionally biased region" description="Acidic residues" evidence="4">
    <location>
        <begin position="404"/>
        <end position="419"/>
    </location>
</feature>
<dbReference type="SUPFAM" id="SSF103473">
    <property type="entry name" value="MFS general substrate transporter"/>
    <property type="match status" value="1"/>
</dbReference>
<sequence length="431" mass="44017">MVIYRNVATVMAATLLLQVAVGALGVALPLAMNAAAWSALSIGAVVAGYSAGFMAGAFTAPRIIRSIGHIRAYAAYAGGGAALTLALALDSDFTWWLLARFGFGVCAAGIFAVAESWIADATPSERRGTVISMYQILGRAGLILGPFLIAIPGLVLGDSFVIAGIFLSLALIPIVFTRRGEPSLPTGETVSPLRLLSIAPATAAAVFIAGVVNSGTLAFVPIWAETLNPEAAAGAAALVMAVIYAVAMLAQWPAGWVSDRIDRRLVIAALAAASALFAIVLAVLLNPGLAGGAVLAGLWGAASLSYYAVGIAHAADRSRVEDLPAIASGTLLVWAAGSVIGPILAGIAYAGPLGARGLFLFAAVFSAILAAAMMWRRTVRAPVAQEEREPFLYLTATSAELAEIEAPEDSADEADEADESPAGAPAPEPRP</sequence>
<dbReference type="GO" id="GO:0005886">
    <property type="term" value="C:plasma membrane"/>
    <property type="evidence" value="ECO:0007669"/>
    <property type="project" value="TreeGrafter"/>
</dbReference>
<evidence type="ECO:0000313" key="8">
    <source>
        <dbReference type="Proteomes" id="UP000325122"/>
    </source>
</evidence>
<feature type="transmembrane region" description="Helical" evidence="5">
    <location>
        <begin position="198"/>
        <end position="220"/>
    </location>
</feature>
<dbReference type="InterPro" id="IPR047200">
    <property type="entry name" value="MFS_YcaD-like"/>
</dbReference>
<dbReference type="InterPro" id="IPR011701">
    <property type="entry name" value="MFS"/>
</dbReference>
<feature type="region of interest" description="Disordered" evidence="4">
    <location>
        <begin position="404"/>
        <end position="431"/>
    </location>
</feature>
<comment type="caution">
    <text evidence="7">The sequence shown here is derived from an EMBL/GenBank/DDBJ whole genome shotgun (WGS) entry which is preliminary data.</text>
</comment>
<reference evidence="7 8" key="1">
    <citation type="submission" date="2019-09" db="EMBL/GenBank/DDBJ databases">
        <authorList>
            <person name="Kevbrin V."/>
            <person name="Grouzdev D.S."/>
        </authorList>
    </citation>
    <scope>NUCLEOTIDE SEQUENCE [LARGE SCALE GENOMIC DNA]</scope>
    <source>
        <strain evidence="7 8">G-192</strain>
    </source>
</reference>
<dbReference type="RefSeq" id="WP_150023134.1">
    <property type="nucleotide sequence ID" value="NZ_VWOJ01000002.1"/>
</dbReference>
<dbReference type="GO" id="GO:0022857">
    <property type="term" value="F:transmembrane transporter activity"/>
    <property type="evidence" value="ECO:0007669"/>
    <property type="project" value="InterPro"/>
</dbReference>
<evidence type="ECO:0000259" key="6">
    <source>
        <dbReference type="PROSITE" id="PS50850"/>
    </source>
</evidence>
<evidence type="ECO:0000256" key="1">
    <source>
        <dbReference type="ARBA" id="ARBA00022692"/>
    </source>
</evidence>
<feature type="transmembrane region" description="Helical" evidence="5">
    <location>
        <begin position="160"/>
        <end position="177"/>
    </location>
</feature>
<proteinExistence type="predicted"/>
<dbReference type="Proteomes" id="UP000325122">
    <property type="component" value="Unassembled WGS sequence"/>
</dbReference>
<dbReference type="PANTHER" id="PTHR23521">
    <property type="entry name" value="TRANSPORTER MFS SUPERFAMILY"/>
    <property type="match status" value="1"/>
</dbReference>
<organism evidence="7 8">
    <name type="scientific">Alkalicaulis satelles</name>
    <dbReference type="NCBI Taxonomy" id="2609175"/>
    <lineage>
        <taxon>Bacteria</taxon>
        <taxon>Pseudomonadati</taxon>
        <taxon>Pseudomonadota</taxon>
        <taxon>Alphaproteobacteria</taxon>
        <taxon>Maricaulales</taxon>
        <taxon>Maricaulaceae</taxon>
        <taxon>Alkalicaulis</taxon>
    </lineage>
</organism>
<dbReference type="CDD" id="cd17477">
    <property type="entry name" value="MFS_YcaD_like"/>
    <property type="match status" value="1"/>
</dbReference>
<feature type="domain" description="Major facilitator superfamily (MFS) profile" evidence="6">
    <location>
        <begin position="6"/>
        <end position="380"/>
    </location>
</feature>
<keyword evidence="8" id="KW-1185">Reference proteome</keyword>
<evidence type="ECO:0000313" key="7">
    <source>
        <dbReference type="EMBL" id="KAA5803866.1"/>
    </source>
</evidence>
<feature type="transmembrane region" description="Helical" evidence="5">
    <location>
        <begin position="265"/>
        <end position="285"/>
    </location>
</feature>
<feature type="transmembrane region" description="Helical" evidence="5">
    <location>
        <begin position="232"/>
        <end position="253"/>
    </location>
</feature>
<keyword evidence="1 5" id="KW-0812">Transmembrane</keyword>
<evidence type="ECO:0000256" key="5">
    <source>
        <dbReference type="SAM" id="Phobius"/>
    </source>
</evidence>
<dbReference type="InterPro" id="IPR036259">
    <property type="entry name" value="MFS_trans_sf"/>
</dbReference>
<dbReference type="EMBL" id="VWOJ01000002">
    <property type="protein sequence ID" value="KAA5803866.1"/>
    <property type="molecule type" value="Genomic_DNA"/>
</dbReference>
<keyword evidence="3 5" id="KW-0472">Membrane</keyword>
<feature type="transmembrane region" description="Helical" evidence="5">
    <location>
        <begin position="291"/>
        <end position="310"/>
    </location>
</feature>
<dbReference type="AlphaFoldDB" id="A0A5M6ZGJ0"/>
<feature type="transmembrane region" description="Helical" evidence="5">
    <location>
        <begin position="70"/>
        <end position="89"/>
    </location>
</feature>
<name>A0A5M6ZGJ0_9PROT</name>
<feature type="transmembrane region" description="Helical" evidence="5">
    <location>
        <begin position="331"/>
        <end position="351"/>
    </location>
</feature>
<feature type="transmembrane region" description="Helical" evidence="5">
    <location>
        <begin position="35"/>
        <end position="58"/>
    </location>
</feature>
<keyword evidence="2 5" id="KW-1133">Transmembrane helix</keyword>
<evidence type="ECO:0000256" key="4">
    <source>
        <dbReference type="SAM" id="MobiDB-lite"/>
    </source>
</evidence>
<evidence type="ECO:0000256" key="2">
    <source>
        <dbReference type="ARBA" id="ARBA00022989"/>
    </source>
</evidence>
<dbReference type="Gene3D" id="1.20.1250.20">
    <property type="entry name" value="MFS general substrate transporter like domains"/>
    <property type="match status" value="2"/>
</dbReference>
<dbReference type="InterPro" id="IPR020846">
    <property type="entry name" value="MFS_dom"/>
</dbReference>
<dbReference type="Pfam" id="PF07690">
    <property type="entry name" value="MFS_1"/>
    <property type="match status" value="1"/>
</dbReference>
<protein>
    <submittedName>
        <fullName evidence="7">MFS transporter</fullName>
    </submittedName>
</protein>